<evidence type="ECO:0000259" key="1">
    <source>
        <dbReference type="Pfam" id="PF05838"/>
    </source>
</evidence>
<gene>
    <name evidence="3" type="ORF">D3877_10290</name>
</gene>
<dbReference type="InterPro" id="IPR023346">
    <property type="entry name" value="Lysozyme-like_dom_sf"/>
</dbReference>
<dbReference type="InterPro" id="IPR018537">
    <property type="entry name" value="Peptidoglycan-bd_3"/>
</dbReference>
<sequence length="196" mass="21004">MTTTPPTLSDAFPAAIAFVLGHEGGFSDDPADSGGPTRWGVSLAWLRKAGLLDLDHDGRPDGDVNGDGAVDAEDVRVLPRDHAIRLYRLHWWDALGYARITDPAIAAKTFDLAVNMGAAAAHRCLQRALRAAWFPVADDGQLGPKSLAAINAADPRSLMPAFKSEAAGHYRALIAARPVLAKFENGWLNRAYAQPL</sequence>
<feature type="domain" description="TtsA-like Glycoside hydrolase family 108" evidence="1">
    <location>
        <begin position="17"/>
        <end position="117"/>
    </location>
</feature>
<evidence type="ECO:0000313" key="4">
    <source>
        <dbReference type="Proteomes" id="UP000283458"/>
    </source>
</evidence>
<evidence type="ECO:0000313" key="3">
    <source>
        <dbReference type="EMBL" id="RJF84858.1"/>
    </source>
</evidence>
<keyword evidence="4" id="KW-1185">Reference proteome</keyword>
<evidence type="ECO:0000259" key="2">
    <source>
        <dbReference type="Pfam" id="PF09374"/>
    </source>
</evidence>
<dbReference type="Pfam" id="PF09374">
    <property type="entry name" value="PG_binding_3"/>
    <property type="match status" value="1"/>
</dbReference>
<dbReference type="EMBL" id="QYUL01000001">
    <property type="protein sequence ID" value="RJF84858.1"/>
    <property type="molecule type" value="Genomic_DNA"/>
</dbReference>
<comment type="caution">
    <text evidence="3">The sequence shown here is derived from an EMBL/GenBank/DDBJ whole genome shotgun (WGS) entry which is preliminary data.</text>
</comment>
<proteinExistence type="predicted"/>
<dbReference type="SUPFAM" id="SSF53955">
    <property type="entry name" value="Lysozyme-like"/>
    <property type="match status" value="1"/>
</dbReference>
<dbReference type="CDD" id="cd13926">
    <property type="entry name" value="N-acetylmuramidase_GH108"/>
    <property type="match status" value="1"/>
</dbReference>
<dbReference type="OrthoDB" id="9815229at2"/>
<dbReference type="Gene3D" id="1.20.141.10">
    <property type="entry name" value="Chitosanase, subunit A, domain 1"/>
    <property type="match status" value="1"/>
</dbReference>
<name>A0A418W4E7_9PROT</name>
<dbReference type="AlphaFoldDB" id="A0A418W4E7"/>
<dbReference type="Proteomes" id="UP000283458">
    <property type="component" value="Unassembled WGS sequence"/>
</dbReference>
<protein>
    <submittedName>
        <fullName evidence="3">Uncharacterized protein</fullName>
    </submittedName>
</protein>
<organism evidence="3 4">
    <name type="scientific">Azospirillum cavernae</name>
    <dbReference type="NCBI Taxonomy" id="2320860"/>
    <lineage>
        <taxon>Bacteria</taxon>
        <taxon>Pseudomonadati</taxon>
        <taxon>Pseudomonadota</taxon>
        <taxon>Alphaproteobacteria</taxon>
        <taxon>Rhodospirillales</taxon>
        <taxon>Azospirillaceae</taxon>
        <taxon>Azospirillum</taxon>
    </lineage>
</organism>
<dbReference type="Pfam" id="PF05838">
    <property type="entry name" value="Glyco_hydro_108"/>
    <property type="match status" value="1"/>
</dbReference>
<dbReference type="InterPro" id="IPR008565">
    <property type="entry name" value="TtsA-like_GH18_dom"/>
</dbReference>
<dbReference type="RefSeq" id="WP_119830491.1">
    <property type="nucleotide sequence ID" value="NZ_QYUL01000001.1"/>
</dbReference>
<dbReference type="InterPro" id="IPR018247">
    <property type="entry name" value="EF_Hand_1_Ca_BS"/>
</dbReference>
<dbReference type="PROSITE" id="PS00018">
    <property type="entry name" value="EF_HAND_1"/>
    <property type="match status" value="1"/>
</dbReference>
<feature type="domain" description="Peptidoglycan binding" evidence="2">
    <location>
        <begin position="121"/>
        <end position="191"/>
    </location>
</feature>
<accession>A0A418W4E7</accession>
<reference evidence="3 4" key="1">
    <citation type="submission" date="2018-09" db="EMBL/GenBank/DDBJ databases">
        <authorList>
            <person name="Zhu H."/>
        </authorList>
    </citation>
    <scope>NUCLEOTIDE SEQUENCE [LARGE SCALE GENOMIC DNA]</scope>
    <source>
        <strain evidence="3 4">K2W22B-5</strain>
    </source>
</reference>